<comment type="pathway">
    <text evidence="1">Siderophore biosynthesis.</text>
</comment>
<dbReference type="SUPFAM" id="SSF51735">
    <property type="entry name" value="NAD(P)-binding Rossmann-fold domains"/>
    <property type="match status" value="1"/>
</dbReference>
<keyword evidence="4" id="KW-0520">NAD</keyword>
<accession>A0A161ZTM6</accession>
<dbReference type="Proteomes" id="UP000076476">
    <property type="component" value="Unassembled WGS sequence"/>
</dbReference>
<evidence type="ECO:0000256" key="7">
    <source>
        <dbReference type="ARBA" id="ARBA00067530"/>
    </source>
</evidence>
<dbReference type="EC" id="1.3.1.28" evidence="6 8"/>
<dbReference type="PRINTS" id="PR01397">
    <property type="entry name" value="DHBDHDRGNASE"/>
</dbReference>
<reference evidence="10 11" key="1">
    <citation type="submission" date="2016-04" db="EMBL/GenBank/DDBJ databases">
        <title>Draft genome sequence of Aeribacillus pallidus 8m3 from petroleum reservoir.</title>
        <authorList>
            <person name="Poltaraus A.B."/>
            <person name="Nazina T.N."/>
            <person name="Tourova T.P."/>
            <person name="Malakho S.M."/>
            <person name="Korshunova A.V."/>
            <person name="Sokolova D.S."/>
        </authorList>
    </citation>
    <scope>NUCLEOTIDE SEQUENCE [LARGE SCALE GENOMIC DNA]</scope>
    <source>
        <strain evidence="10 11">8m3</strain>
    </source>
</reference>
<evidence type="ECO:0000256" key="9">
    <source>
        <dbReference type="RuleBase" id="RU000363"/>
    </source>
</evidence>
<evidence type="ECO:0000256" key="5">
    <source>
        <dbReference type="ARBA" id="ARBA00052874"/>
    </source>
</evidence>
<sequence>MDEWKIKGKISLVTGAAQGIGEAVISLLAEHGAKIAAVDRNAEKLDRTVSKLTRRGYDVKAFPADVTDRDEVDRIVNEIEEKMGPIHILVNVAGIFRMGAVETFSDKDWEEVFKVNTLGVFHVSCSVSRRMTPRRSGVIVTVSSNAGTVPRMYMSAYAASKAAATMFTKCLGLELAPYQIRCNVVSPGSTETDMQRFMWADENGAEKVITGSLTEFRLGIPLKRLAQPQDIADAVLFLVSERSRHITMHDLRVDGGATLGC</sequence>
<dbReference type="InterPro" id="IPR003560">
    <property type="entry name" value="DHB_DH"/>
</dbReference>
<comment type="similarity">
    <text evidence="2 9">Belongs to the short-chain dehydrogenases/reductases (SDR) family.</text>
</comment>
<dbReference type="GO" id="GO:0016616">
    <property type="term" value="F:oxidoreductase activity, acting on the CH-OH group of donors, NAD or NADP as acceptor"/>
    <property type="evidence" value="ECO:0007669"/>
    <property type="project" value="TreeGrafter"/>
</dbReference>
<evidence type="ECO:0000313" key="11">
    <source>
        <dbReference type="Proteomes" id="UP000076476"/>
    </source>
</evidence>
<dbReference type="FunFam" id="3.40.50.720:FF:000160">
    <property type="entry name" value="2,3-dihydro-2,3-dihydroxybenzoate dehydrogenase"/>
    <property type="match status" value="1"/>
</dbReference>
<protein>
    <recommendedName>
        <fullName evidence="7 8">2,3-dihydro-2,3-dihydroxybenzoate dehydrogenase</fullName>
        <ecNumber evidence="6 8">1.3.1.28</ecNumber>
    </recommendedName>
</protein>
<evidence type="ECO:0000256" key="3">
    <source>
        <dbReference type="ARBA" id="ARBA00023002"/>
    </source>
</evidence>
<name>A0A161ZTM6_9BACI</name>
<dbReference type="InterPro" id="IPR020904">
    <property type="entry name" value="Sc_DH/Rdtase_CS"/>
</dbReference>
<dbReference type="PANTHER" id="PTHR42760:SF115">
    <property type="entry name" value="3-OXOACYL-[ACYL-CARRIER-PROTEIN] REDUCTASE FABG"/>
    <property type="match status" value="1"/>
</dbReference>
<dbReference type="Gene3D" id="3.40.50.720">
    <property type="entry name" value="NAD(P)-binding Rossmann-like Domain"/>
    <property type="match status" value="1"/>
</dbReference>
<dbReference type="NCBIfam" id="TIGR04316">
    <property type="entry name" value="dhbA_paeA"/>
    <property type="match status" value="1"/>
</dbReference>
<evidence type="ECO:0000256" key="8">
    <source>
        <dbReference type="NCBIfam" id="TIGR04316"/>
    </source>
</evidence>
<dbReference type="NCBIfam" id="NF006074">
    <property type="entry name" value="PRK08220.1"/>
    <property type="match status" value="1"/>
</dbReference>
<dbReference type="EMBL" id="LWBR01000021">
    <property type="protein sequence ID" value="KZN96517.1"/>
    <property type="molecule type" value="Genomic_DNA"/>
</dbReference>
<dbReference type="InterPro" id="IPR002347">
    <property type="entry name" value="SDR_fam"/>
</dbReference>
<organism evidence="10 11">
    <name type="scientific">Aeribacillus pallidus</name>
    <dbReference type="NCBI Taxonomy" id="33936"/>
    <lineage>
        <taxon>Bacteria</taxon>
        <taxon>Bacillati</taxon>
        <taxon>Bacillota</taxon>
        <taxon>Bacilli</taxon>
        <taxon>Bacillales</taxon>
        <taxon>Bacillaceae</taxon>
        <taxon>Aeribacillus</taxon>
    </lineage>
</organism>
<dbReference type="AlphaFoldDB" id="A0A161ZTM6"/>
<evidence type="ECO:0000256" key="6">
    <source>
        <dbReference type="ARBA" id="ARBA00066334"/>
    </source>
</evidence>
<accession>A0A164ADV5</accession>
<keyword evidence="3" id="KW-0560">Oxidoreductase</keyword>
<dbReference type="PROSITE" id="PS00061">
    <property type="entry name" value="ADH_SHORT"/>
    <property type="match status" value="1"/>
</dbReference>
<dbReference type="GO" id="GO:0019290">
    <property type="term" value="P:siderophore biosynthetic process"/>
    <property type="evidence" value="ECO:0007669"/>
    <property type="project" value="InterPro"/>
</dbReference>
<comment type="catalytic activity">
    <reaction evidence="5">
        <text>(2S,3S)-2,3-dihydroxy-2,3-dihydrobenzoate + NAD(+) = 2,3-dihydroxybenzoate + NADH + H(+)</text>
        <dbReference type="Rhea" id="RHEA:23824"/>
        <dbReference type="ChEBI" id="CHEBI:15378"/>
        <dbReference type="ChEBI" id="CHEBI:36654"/>
        <dbReference type="ChEBI" id="CHEBI:57540"/>
        <dbReference type="ChEBI" id="CHEBI:57945"/>
        <dbReference type="ChEBI" id="CHEBI:58764"/>
        <dbReference type="EC" id="1.3.1.28"/>
    </reaction>
</comment>
<evidence type="ECO:0000256" key="4">
    <source>
        <dbReference type="ARBA" id="ARBA00023027"/>
    </source>
</evidence>
<dbReference type="OrthoDB" id="9803333at2"/>
<evidence type="ECO:0000256" key="1">
    <source>
        <dbReference type="ARBA" id="ARBA00004924"/>
    </source>
</evidence>
<evidence type="ECO:0000256" key="2">
    <source>
        <dbReference type="ARBA" id="ARBA00006484"/>
    </source>
</evidence>
<dbReference type="PANTHER" id="PTHR42760">
    <property type="entry name" value="SHORT-CHAIN DEHYDROGENASES/REDUCTASES FAMILY MEMBER"/>
    <property type="match status" value="1"/>
</dbReference>
<dbReference type="InterPro" id="IPR036291">
    <property type="entry name" value="NAD(P)-bd_dom_sf"/>
</dbReference>
<dbReference type="Pfam" id="PF00106">
    <property type="entry name" value="adh_short"/>
    <property type="match status" value="1"/>
</dbReference>
<dbReference type="PRINTS" id="PR00080">
    <property type="entry name" value="SDRFAMILY"/>
</dbReference>
<evidence type="ECO:0000313" key="10">
    <source>
        <dbReference type="EMBL" id="KZN96517.1"/>
    </source>
</evidence>
<dbReference type="RefSeq" id="WP_063387836.1">
    <property type="nucleotide sequence ID" value="NZ_LVHY01000076.1"/>
</dbReference>
<dbReference type="GO" id="GO:0008667">
    <property type="term" value="F:2,3-dihydro-2,3-dihydroxybenzoate dehydrogenase activity"/>
    <property type="evidence" value="ECO:0007669"/>
    <property type="project" value="UniProtKB-UniRule"/>
</dbReference>
<dbReference type="STRING" id="33936.AZI98_08400"/>
<proteinExistence type="inferred from homology"/>
<keyword evidence="11" id="KW-1185">Reference proteome</keyword>
<comment type="caution">
    <text evidence="10">The sequence shown here is derived from an EMBL/GenBank/DDBJ whole genome shotgun (WGS) entry which is preliminary data.</text>
</comment>
<gene>
    <name evidence="10" type="ORF">AZI98_08400</name>
</gene>